<dbReference type="AlphaFoldDB" id="A0A5C8ULN4"/>
<keyword evidence="5" id="KW-0413">Isomerase</keyword>
<name>A0A5C8ULN4_9MICO</name>
<dbReference type="EC" id="4.2.1.118" evidence="2"/>
<evidence type="ECO:0000313" key="5">
    <source>
        <dbReference type="EMBL" id="TXN28363.1"/>
    </source>
</evidence>
<comment type="function">
    <text evidence="2">Catalyzes the conversion of 3-dehydroshikimate to protocatechuate (3,4-dihydroxybenzoate), a common intermediate of quinate and shikimate degradation pathways.</text>
</comment>
<keyword evidence="1" id="KW-0119">Carbohydrate metabolism</keyword>
<organism evidence="5 6">
    <name type="scientific">Lacisediminihabitans profunda</name>
    <dbReference type="NCBI Taxonomy" id="2594790"/>
    <lineage>
        <taxon>Bacteria</taxon>
        <taxon>Bacillati</taxon>
        <taxon>Actinomycetota</taxon>
        <taxon>Actinomycetes</taxon>
        <taxon>Micrococcales</taxon>
        <taxon>Microbacteriaceae</taxon>
        <taxon>Lacisediminihabitans</taxon>
    </lineage>
</organism>
<dbReference type="GO" id="GO:0016853">
    <property type="term" value="F:isomerase activity"/>
    <property type="evidence" value="ECO:0007669"/>
    <property type="project" value="UniProtKB-KW"/>
</dbReference>
<dbReference type="InterPro" id="IPR050312">
    <property type="entry name" value="IolE/XylAMocC-like"/>
</dbReference>
<reference evidence="5 6" key="1">
    <citation type="submission" date="2019-08" db="EMBL/GenBank/DDBJ databases">
        <title>Bacterial whole genome sequence for Glaciihabitans sp. CHu50b-6-2.</title>
        <authorList>
            <person name="Jin L."/>
        </authorList>
    </citation>
    <scope>NUCLEOTIDE SEQUENCE [LARGE SCALE GENOMIC DNA]</scope>
    <source>
        <strain evidence="5 6">CHu50b-6-2</strain>
    </source>
</reference>
<dbReference type="Pfam" id="PF00903">
    <property type="entry name" value="Glyoxalase"/>
    <property type="match status" value="1"/>
</dbReference>
<comment type="similarity">
    <text evidence="2">Belongs to the bacterial two-domain DSD family.</text>
</comment>
<evidence type="ECO:0000256" key="2">
    <source>
        <dbReference type="HAMAP-Rule" id="MF_02238"/>
    </source>
</evidence>
<comment type="caution">
    <text evidence="5">The sequence shown here is derived from an EMBL/GenBank/DDBJ whole genome shotgun (WGS) entry which is preliminary data.</text>
</comment>
<dbReference type="PANTHER" id="PTHR12110:SF21">
    <property type="entry name" value="XYLOSE ISOMERASE-LIKE TIM BARREL DOMAIN-CONTAINING PROTEIN"/>
    <property type="match status" value="1"/>
</dbReference>
<protein>
    <recommendedName>
        <fullName evidence="2">3-dehydroshikimate dehydratase</fullName>
        <shortName evidence="2">DSD</shortName>
        <ecNumber evidence="2">4.2.1.118</ecNumber>
    </recommendedName>
</protein>
<dbReference type="UniPathway" id="UPA00088"/>
<accession>A0A5C8ULN4</accession>
<dbReference type="InterPro" id="IPR004360">
    <property type="entry name" value="Glyas_Fos-R_dOase_dom"/>
</dbReference>
<dbReference type="Proteomes" id="UP000321379">
    <property type="component" value="Unassembled WGS sequence"/>
</dbReference>
<comment type="cofactor">
    <cofactor evidence="2">
        <name>a divalent metal cation</name>
        <dbReference type="ChEBI" id="CHEBI:60240"/>
    </cofactor>
</comment>
<dbReference type="InterPro" id="IPR029068">
    <property type="entry name" value="Glyas_Bleomycin-R_OHBP_Dase"/>
</dbReference>
<comment type="catalytic activity">
    <reaction evidence="2">
        <text>3-dehydroshikimate = 3,4-dihydroxybenzoate + H2O</text>
        <dbReference type="Rhea" id="RHEA:24848"/>
        <dbReference type="ChEBI" id="CHEBI:15377"/>
        <dbReference type="ChEBI" id="CHEBI:16630"/>
        <dbReference type="ChEBI" id="CHEBI:36241"/>
        <dbReference type="EC" id="4.2.1.118"/>
    </reaction>
</comment>
<keyword evidence="2" id="KW-0479">Metal-binding</keyword>
<sequence length="612" mass="66335">MRASIATVSLSGSLEEKLGAAAAAGFDGVEIFDNDLIASPLSPRGVGRFARDLGMAVELYQPFRDFEGVLESQFEANLRRAAAKLDVAAQLGAPLMLLCSNVATAVIDDDDLLAEQLRVLGDLAQERGVKIAYEALAWGRFVSTYDHAWSIVRQADHPAVGLCLDSFHMLSRRSSLELIEEIPGEKIFFAQVADAPLIQLDPLSWSRHYRLFPGQGDFDLVGWTAAIAKTGYAGPMSIEVFNDVFRQTDPRLTAIDGLRSLRYLEDITATTVGFRDGAVSPSLTRLTHSGPAEDFDYIRVAVPERHDLDGTFLALGFVHRGASGNGDDLWSQGDVRLIITTSGSDDTAPVGIVGIGFHLVDVEAASRRAGELLAHDVAPDPSPSSHVLRAPGSVRVGLSPAPVANEPDWIGRFSGATEPEPARSRAIDHVDHIALPQNWRTFDEAVLFYRSILGLVAQPSEDVADERGLVRSQVLANGAGTVRVVLNVLPTSVVESVAGGGARSPGHIALGSRDIFSTVRSLDLNGVPMLQLPTNYYDDLIGRFDLSPEYVQTLKALNIMYDRNSDGEFLQAYTETRDNVFFEIVQRLGDYLAFGASNSPVRRAAQLRSEHS</sequence>
<feature type="binding site" evidence="2">
    <location>
        <position position="507"/>
    </location>
    <ligand>
        <name>Mg(2+)</name>
        <dbReference type="ChEBI" id="CHEBI:18420"/>
    </ligand>
</feature>
<dbReference type="InterPro" id="IPR036237">
    <property type="entry name" value="Xyl_isomerase-like_sf"/>
</dbReference>
<evidence type="ECO:0000313" key="6">
    <source>
        <dbReference type="Proteomes" id="UP000321379"/>
    </source>
</evidence>
<keyword evidence="5" id="KW-0670">Pyruvate</keyword>
<proteinExistence type="inferred from homology"/>
<gene>
    <name evidence="5" type="ORF">FVP33_18015</name>
</gene>
<dbReference type="InterPro" id="IPR013022">
    <property type="entry name" value="Xyl_isomerase-like_TIM-brl"/>
</dbReference>
<dbReference type="Pfam" id="PF01261">
    <property type="entry name" value="AP_endonuc_2"/>
    <property type="match status" value="1"/>
</dbReference>
<dbReference type="GO" id="GO:0046279">
    <property type="term" value="P:3,4-dihydroxybenzoate biosynthetic process"/>
    <property type="evidence" value="ECO:0007669"/>
    <property type="project" value="UniProtKB-UniRule"/>
</dbReference>
<dbReference type="SUPFAM" id="SSF54593">
    <property type="entry name" value="Glyoxalase/Bleomycin resistance protein/Dihydroxybiphenyl dioxygenase"/>
    <property type="match status" value="1"/>
</dbReference>
<feature type="binding site" evidence="2">
    <location>
        <position position="165"/>
    </location>
    <ligand>
        <name>a divalent metal cation</name>
        <dbReference type="ChEBI" id="CHEBI:60240"/>
        <note>catalytic</note>
    </ligand>
</feature>
<keyword evidence="6" id="KW-1185">Reference proteome</keyword>
<feature type="binding site" evidence="2">
    <location>
        <position position="432"/>
    </location>
    <ligand>
        <name>Mg(2+)</name>
        <dbReference type="ChEBI" id="CHEBI:18420"/>
    </ligand>
</feature>
<feature type="binding site" evidence="2">
    <location>
        <position position="583"/>
    </location>
    <ligand>
        <name>Mg(2+)</name>
        <dbReference type="ChEBI" id="CHEBI:18420"/>
    </ligand>
</feature>
<keyword evidence="2" id="KW-0456">Lyase</keyword>
<feature type="binding site" evidence="2">
    <location>
        <position position="191"/>
    </location>
    <ligand>
        <name>a divalent metal cation</name>
        <dbReference type="ChEBI" id="CHEBI:60240"/>
        <note>catalytic</note>
    </ligand>
</feature>
<feature type="binding site" evidence="2">
    <location>
        <position position="239"/>
    </location>
    <ligand>
        <name>a divalent metal cation</name>
        <dbReference type="ChEBI" id="CHEBI:60240"/>
        <note>catalytic</note>
    </ligand>
</feature>
<evidence type="ECO:0000256" key="1">
    <source>
        <dbReference type="ARBA" id="ARBA00023277"/>
    </source>
</evidence>
<comment type="pathway">
    <text evidence="2">Aromatic compound metabolism; 3,4-dihydroxybenzoate biosynthesis.</text>
</comment>
<feature type="domain" description="Xylose isomerase-like TIM barrel" evidence="4">
    <location>
        <begin position="20"/>
        <end position="262"/>
    </location>
</feature>
<feature type="domain" description="Glyoxalase/fosfomycin resistance/dioxygenase" evidence="3">
    <location>
        <begin position="430"/>
        <end position="541"/>
    </location>
</feature>
<dbReference type="EMBL" id="VRMG01000015">
    <property type="protein sequence ID" value="TXN28363.1"/>
    <property type="molecule type" value="Genomic_DNA"/>
</dbReference>
<dbReference type="Gene3D" id="3.10.180.10">
    <property type="entry name" value="2,3-Dihydroxybiphenyl 1,2-Dioxygenase, domain 1"/>
    <property type="match status" value="2"/>
</dbReference>
<dbReference type="GO" id="GO:0046872">
    <property type="term" value="F:metal ion binding"/>
    <property type="evidence" value="ECO:0007669"/>
    <property type="project" value="UniProtKB-UniRule"/>
</dbReference>
<evidence type="ECO:0000259" key="3">
    <source>
        <dbReference type="Pfam" id="PF00903"/>
    </source>
</evidence>
<dbReference type="Gene3D" id="3.20.20.150">
    <property type="entry name" value="Divalent-metal-dependent TIM barrel enzymes"/>
    <property type="match status" value="1"/>
</dbReference>
<dbReference type="PANTHER" id="PTHR12110">
    <property type="entry name" value="HYDROXYPYRUVATE ISOMERASE"/>
    <property type="match status" value="1"/>
</dbReference>
<dbReference type="InterPro" id="IPR043700">
    <property type="entry name" value="DSD"/>
</dbReference>
<dbReference type="SUPFAM" id="SSF51658">
    <property type="entry name" value="Xylose isomerase-like"/>
    <property type="match status" value="1"/>
</dbReference>
<dbReference type="RefSeq" id="WP_147785077.1">
    <property type="nucleotide sequence ID" value="NZ_VRMG01000015.1"/>
</dbReference>
<evidence type="ECO:0000259" key="4">
    <source>
        <dbReference type="Pfam" id="PF01261"/>
    </source>
</evidence>
<dbReference type="HAMAP" id="MF_02238">
    <property type="entry name" value="DSD"/>
    <property type="match status" value="1"/>
</dbReference>
<feature type="binding site" evidence="2">
    <location>
        <position position="134"/>
    </location>
    <ligand>
        <name>a divalent metal cation</name>
        <dbReference type="ChEBI" id="CHEBI:60240"/>
        <note>catalytic</note>
    </ligand>
</feature>
<dbReference type="GO" id="GO:0046565">
    <property type="term" value="F:3-dehydroshikimate dehydratase activity"/>
    <property type="evidence" value="ECO:0007669"/>
    <property type="project" value="UniProtKB-UniRule"/>
</dbReference>